<keyword evidence="2" id="KW-0238">DNA-binding</keyword>
<evidence type="ECO:0000256" key="3">
    <source>
        <dbReference type="ARBA" id="ARBA00023172"/>
    </source>
</evidence>
<evidence type="ECO:0000313" key="6">
    <source>
        <dbReference type="Proteomes" id="UP001156882"/>
    </source>
</evidence>
<evidence type="ECO:0000259" key="4">
    <source>
        <dbReference type="Pfam" id="PF13610"/>
    </source>
</evidence>
<name>A0ABQ6CU58_9HYPH</name>
<comment type="caution">
    <text evidence="5">The sequence shown here is derived from an EMBL/GenBank/DDBJ whole genome shotgun (WGS) entry which is preliminary data.</text>
</comment>
<evidence type="ECO:0000256" key="2">
    <source>
        <dbReference type="ARBA" id="ARBA00023125"/>
    </source>
</evidence>
<gene>
    <name evidence="5" type="ORF">GCM10007874_69030</name>
</gene>
<evidence type="ECO:0000256" key="1">
    <source>
        <dbReference type="ARBA" id="ARBA00022578"/>
    </source>
</evidence>
<evidence type="ECO:0000313" key="5">
    <source>
        <dbReference type="EMBL" id="GLS23882.1"/>
    </source>
</evidence>
<protein>
    <recommendedName>
        <fullName evidence="4">DDE domain-containing protein</fullName>
    </recommendedName>
</protein>
<dbReference type="EMBL" id="BSPC01000088">
    <property type="protein sequence ID" value="GLS23882.1"/>
    <property type="molecule type" value="Genomic_DNA"/>
</dbReference>
<keyword evidence="3" id="KW-0233">DNA recombination</keyword>
<dbReference type="Pfam" id="PF13610">
    <property type="entry name" value="DDE_Tnp_IS240"/>
    <property type="match status" value="1"/>
</dbReference>
<accession>A0ABQ6CU58</accession>
<dbReference type="PANTHER" id="PTHR35528">
    <property type="entry name" value="BLL1675 PROTEIN"/>
    <property type="match status" value="1"/>
</dbReference>
<reference evidence="6" key="1">
    <citation type="journal article" date="2019" name="Int. J. Syst. Evol. Microbiol.">
        <title>The Global Catalogue of Microorganisms (GCM) 10K type strain sequencing project: providing services to taxonomists for standard genome sequencing and annotation.</title>
        <authorList>
            <consortium name="The Broad Institute Genomics Platform"/>
            <consortium name="The Broad Institute Genome Sequencing Center for Infectious Disease"/>
            <person name="Wu L."/>
            <person name="Ma J."/>
        </authorList>
    </citation>
    <scope>NUCLEOTIDE SEQUENCE [LARGE SCALE GENOMIC DNA]</scope>
    <source>
        <strain evidence="6">NBRC 101365</strain>
    </source>
</reference>
<dbReference type="InterPro" id="IPR052183">
    <property type="entry name" value="IS_Transposase"/>
</dbReference>
<sequence length="121" mass="14678">MFKGCQFDRSVILLCVRWYLAYKLSLRDLEEMMIERGICVDHSTIHRWVVRFSPLLLERFNQRKRTVAGKWHFDETYIKVRGRWMYLYRGIDSVGDTVEFFFSENRVGILRVRESAKLVRH</sequence>
<dbReference type="PANTHER" id="PTHR35528:SF3">
    <property type="entry name" value="BLL1675 PROTEIN"/>
    <property type="match status" value="1"/>
</dbReference>
<proteinExistence type="predicted"/>
<dbReference type="InterPro" id="IPR047930">
    <property type="entry name" value="Transpos_IS6"/>
</dbReference>
<dbReference type="Proteomes" id="UP001156882">
    <property type="component" value="Unassembled WGS sequence"/>
</dbReference>
<keyword evidence="1" id="KW-0815">Transposition</keyword>
<feature type="domain" description="DDE" evidence="4">
    <location>
        <begin position="70"/>
        <end position="106"/>
    </location>
</feature>
<dbReference type="NCBIfam" id="NF033587">
    <property type="entry name" value="transpos_IS6"/>
    <property type="match status" value="1"/>
</dbReference>
<organism evidence="5 6">
    <name type="scientific">Labrys miyagiensis</name>
    <dbReference type="NCBI Taxonomy" id="346912"/>
    <lineage>
        <taxon>Bacteria</taxon>
        <taxon>Pseudomonadati</taxon>
        <taxon>Pseudomonadota</taxon>
        <taxon>Alphaproteobacteria</taxon>
        <taxon>Hyphomicrobiales</taxon>
        <taxon>Xanthobacteraceae</taxon>
        <taxon>Labrys</taxon>
    </lineage>
</organism>
<dbReference type="InterPro" id="IPR032874">
    <property type="entry name" value="DDE_dom"/>
</dbReference>
<keyword evidence="6" id="KW-1185">Reference proteome</keyword>